<feature type="signal peptide" evidence="3">
    <location>
        <begin position="1"/>
        <end position="23"/>
    </location>
</feature>
<keyword evidence="2" id="KW-0812">Transmembrane</keyword>
<protein>
    <submittedName>
        <fullName evidence="4">Uncharacterized protein</fullName>
    </submittedName>
</protein>
<accession>A0A1F5G5B0</accession>
<feature type="region of interest" description="Disordered" evidence="1">
    <location>
        <begin position="153"/>
        <end position="240"/>
    </location>
</feature>
<evidence type="ECO:0000256" key="2">
    <source>
        <dbReference type="SAM" id="Phobius"/>
    </source>
</evidence>
<keyword evidence="2" id="KW-1133">Transmembrane helix</keyword>
<dbReference type="AlphaFoldDB" id="A0A1F5G5B0"/>
<evidence type="ECO:0000313" key="5">
    <source>
        <dbReference type="Proteomes" id="UP000179102"/>
    </source>
</evidence>
<comment type="caution">
    <text evidence="4">The sequence shown here is derived from an EMBL/GenBank/DDBJ whole genome shotgun (WGS) entry which is preliminary data.</text>
</comment>
<sequence length="287" mass="31090">MPRIFVFATAITFFLVFTPQVFAAFNFSTSKQTVTDTEELSVSINLDLSTSTANNAYYLRGAFYKEGTTQYFGYTQDNSGNFYNGPYGNCQSLFKITVDAEGNWSGEIKVKVDYENSYFKGSGEYLFKVGRYTESCNITWADSEPSKISITQTVIPSASPTSTPTPTTNDSTNKTSTKSPTPTPKPAPATTVKSTKSPTLSPKNSPQVLAEKNQNSNETATPSASPDVPSPSPSPASSSSKYKIASLLSGTGLALIGVSFVLYLWYSKRLSKSTEGAAEDEKQNDQH</sequence>
<keyword evidence="2" id="KW-0472">Membrane</keyword>
<keyword evidence="3" id="KW-0732">Signal</keyword>
<feature type="compositionally biased region" description="Polar residues" evidence="1">
    <location>
        <begin position="197"/>
        <end position="221"/>
    </location>
</feature>
<gene>
    <name evidence="4" type="ORF">A2870_02805</name>
</gene>
<evidence type="ECO:0000313" key="4">
    <source>
        <dbReference type="EMBL" id="OGD87062.1"/>
    </source>
</evidence>
<feature type="compositionally biased region" description="Low complexity" evidence="1">
    <location>
        <begin position="156"/>
        <end position="180"/>
    </location>
</feature>
<evidence type="ECO:0000256" key="1">
    <source>
        <dbReference type="SAM" id="MobiDB-lite"/>
    </source>
</evidence>
<feature type="transmembrane region" description="Helical" evidence="2">
    <location>
        <begin position="244"/>
        <end position="266"/>
    </location>
</feature>
<dbReference type="Proteomes" id="UP000179102">
    <property type="component" value="Unassembled WGS sequence"/>
</dbReference>
<dbReference type="STRING" id="1797711.A2870_02805"/>
<organism evidence="4 5">
    <name type="scientific">Candidatus Curtissbacteria bacterium RIFCSPHIGHO2_01_FULL_41_11</name>
    <dbReference type="NCBI Taxonomy" id="1797711"/>
    <lineage>
        <taxon>Bacteria</taxon>
        <taxon>Candidatus Curtissiibacteriota</taxon>
    </lineage>
</organism>
<dbReference type="EMBL" id="MFAZ01000021">
    <property type="protein sequence ID" value="OGD87062.1"/>
    <property type="molecule type" value="Genomic_DNA"/>
</dbReference>
<feature type="chain" id="PRO_5009518704" evidence="3">
    <location>
        <begin position="24"/>
        <end position="287"/>
    </location>
</feature>
<reference evidence="4 5" key="1">
    <citation type="journal article" date="2016" name="Nat. Commun.">
        <title>Thousands of microbial genomes shed light on interconnected biogeochemical processes in an aquifer system.</title>
        <authorList>
            <person name="Anantharaman K."/>
            <person name="Brown C.T."/>
            <person name="Hug L.A."/>
            <person name="Sharon I."/>
            <person name="Castelle C.J."/>
            <person name="Probst A.J."/>
            <person name="Thomas B.C."/>
            <person name="Singh A."/>
            <person name="Wilkins M.J."/>
            <person name="Karaoz U."/>
            <person name="Brodie E.L."/>
            <person name="Williams K.H."/>
            <person name="Hubbard S.S."/>
            <person name="Banfield J.F."/>
        </authorList>
    </citation>
    <scope>NUCLEOTIDE SEQUENCE [LARGE SCALE GENOMIC DNA]</scope>
</reference>
<name>A0A1F5G5B0_9BACT</name>
<proteinExistence type="predicted"/>
<evidence type="ECO:0000256" key="3">
    <source>
        <dbReference type="SAM" id="SignalP"/>
    </source>
</evidence>